<dbReference type="SUPFAM" id="SSF47090">
    <property type="entry name" value="PGBD-like"/>
    <property type="match status" value="1"/>
</dbReference>
<feature type="domain" description="Peptidoglycan binding-like" evidence="1">
    <location>
        <begin position="32"/>
        <end position="87"/>
    </location>
</feature>
<dbReference type="Gene3D" id="1.10.530.10">
    <property type="match status" value="1"/>
</dbReference>
<protein>
    <submittedName>
        <fullName evidence="2">Peptidoglycan-binding protein</fullName>
    </submittedName>
</protein>
<dbReference type="InterPro" id="IPR036365">
    <property type="entry name" value="PGBD-like_sf"/>
</dbReference>
<proteinExistence type="predicted"/>
<gene>
    <name evidence="2" type="ORF">KA717_39165</name>
</gene>
<name>A0A977PWA9_9CYAN</name>
<dbReference type="Pfam" id="PF01471">
    <property type="entry name" value="PG_binding_1"/>
    <property type="match status" value="1"/>
</dbReference>
<evidence type="ECO:0000313" key="2">
    <source>
        <dbReference type="EMBL" id="UXE61317.1"/>
    </source>
</evidence>
<dbReference type="InterPro" id="IPR023346">
    <property type="entry name" value="Lysozyme-like_dom_sf"/>
</dbReference>
<organism evidence="2">
    <name type="scientific">Woronichinia naegeliana WA131</name>
    <dbReference type="NCBI Taxonomy" id="2824559"/>
    <lineage>
        <taxon>Bacteria</taxon>
        <taxon>Bacillati</taxon>
        <taxon>Cyanobacteriota</taxon>
        <taxon>Cyanophyceae</taxon>
        <taxon>Synechococcales</taxon>
        <taxon>Coelosphaeriaceae</taxon>
        <taxon>Woronichinia</taxon>
    </lineage>
</organism>
<dbReference type="Gene3D" id="1.10.101.10">
    <property type="entry name" value="PGBD-like superfamily/PGBD"/>
    <property type="match status" value="1"/>
</dbReference>
<dbReference type="KEGG" id="wna:KA717_39165"/>
<reference evidence="2" key="1">
    <citation type="submission" date="2021-04" db="EMBL/GenBank/DDBJ databases">
        <title>Genome sequence of Woronichinia naegeliana from Washington state freshwater lake bloom.</title>
        <authorList>
            <person name="Dreher T.W."/>
        </authorList>
    </citation>
    <scope>NUCLEOTIDE SEQUENCE</scope>
    <source>
        <strain evidence="2">WA131</strain>
    </source>
</reference>
<sequence length="259" mass="28791">MTTATAIPTSLEQMESQNLVISLADLKKDTELLEEIQTRLKALGLYSSNIDGLWGPGTEQGVEQFCQTVYLNSMDTGIFGASFAKALLDTKDINNPGPYGLPNWWQNGNENALAQAIAKEAHAQGITDRNQICYIMATIQHETAATYKPIAEYGGASRPYAPYYGRGYVQLTWKYNYAKYSDKLHQDYVSNPNEVMQPDVSLFVIVDGMKNGVFTGKTLGDYISGSHVDFVNARRIINGTDRAELIASYAQQWQKTTLF</sequence>
<dbReference type="EMBL" id="CP073041">
    <property type="protein sequence ID" value="UXE61317.1"/>
    <property type="molecule type" value="Genomic_DNA"/>
</dbReference>
<dbReference type="InterPro" id="IPR002477">
    <property type="entry name" value="Peptidoglycan-bd-like"/>
</dbReference>
<evidence type="ECO:0000259" key="1">
    <source>
        <dbReference type="Pfam" id="PF01471"/>
    </source>
</evidence>
<dbReference type="Proteomes" id="UP001065613">
    <property type="component" value="Chromosome"/>
</dbReference>
<dbReference type="SUPFAM" id="SSF53955">
    <property type="entry name" value="Lysozyme-like"/>
    <property type="match status" value="1"/>
</dbReference>
<dbReference type="AlphaFoldDB" id="A0A977PWA9"/>
<dbReference type="InterPro" id="IPR036366">
    <property type="entry name" value="PGBDSf"/>
</dbReference>
<accession>A0A977PWA9</accession>